<feature type="transmembrane region" description="Helical" evidence="1">
    <location>
        <begin position="6"/>
        <end position="28"/>
    </location>
</feature>
<protein>
    <submittedName>
        <fullName evidence="3">VanZ family protein</fullName>
    </submittedName>
</protein>
<keyword evidence="4" id="KW-1185">Reference proteome</keyword>
<sequence>MSIQLTVASMTVLGPLFILFLIALVLYTRVNQIRYTIKQYTLIIVFAVYILAVMHLVFFPIDINIGIYANQTPWYKTIQFIPILTLDIPSFALNILLFLPLGFMLPLVKPSADSVREAARIGLIFSFSIEVLQLIIRVTLGNGRTTDINDLIANTAGSIIGYLIFHRLTKVTMGQDLIHPWRLPNISHQKNS</sequence>
<dbReference type="InterPro" id="IPR006976">
    <property type="entry name" value="VanZ-like"/>
</dbReference>
<evidence type="ECO:0000256" key="1">
    <source>
        <dbReference type="SAM" id="Phobius"/>
    </source>
</evidence>
<organism evidence="3 4">
    <name type="scientific">Paenibacillus vandeheii</name>
    <dbReference type="NCBI Taxonomy" id="3035917"/>
    <lineage>
        <taxon>Bacteria</taxon>
        <taxon>Bacillati</taxon>
        <taxon>Bacillota</taxon>
        <taxon>Bacilli</taxon>
        <taxon>Bacillales</taxon>
        <taxon>Paenibacillaceae</taxon>
        <taxon>Paenibacillus</taxon>
    </lineage>
</organism>
<keyword evidence="1" id="KW-0472">Membrane</keyword>
<evidence type="ECO:0000313" key="4">
    <source>
        <dbReference type="Proteomes" id="UP001174205"/>
    </source>
</evidence>
<dbReference type="InterPro" id="IPR053150">
    <property type="entry name" value="Teicoplanin_resist-assoc"/>
</dbReference>
<keyword evidence="1" id="KW-0812">Transmembrane</keyword>
<accession>A0ABT8JJJ9</accession>
<feature type="transmembrane region" description="Helical" evidence="1">
    <location>
        <begin position="148"/>
        <end position="165"/>
    </location>
</feature>
<dbReference type="Proteomes" id="UP001174205">
    <property type="component" value="Unassembled WGS sequence"/>
</dbReference>
<dbReference type="PANTHER" id="PTHR36834">
    <property type="entry name" value="MEMBRANE PROTEIN-RELATED"/>
    <property type="match status" value="1"/>
</dbReference>
<name>A0ABT8JJJ9_9BACL</name>
<keyword evidence="1" id="KW-1133">Transmembrane helix</keyword>
<reference evidence="3" key="1">
    <citation type="submission" date="2023-03" db="EMBL/GenBank/DDBJ databases">
        <title>MT1 and MT2 Draft Genomes of Novel Species.</title>
        <authorList>
            <person name="Venkateswaran K."/>
        </authorList>
    </citation>
    <scope>NUCLEOTIDE SEQUENCE</scope>
    <source>
        <strain evidence="3">F6_3S_P_1C</strain>
    </source>
</reference>
<proteinExistence type="predicted"/>
<feature type="transmembrane region" description="Helical" evidence="1">
    <location>
        <begin position="81"/>
        <end position="106"/>
    </location>
</feature>
<feature type="transmembrane region" description="Helical" evidence="1">
    <location>
        <begin position="118"/>
        <end position="136"/>
    </location>
</feature>
<gene>
    <name evidence="3" type="ORF">P5G61_28120</name>
</gene>
<dbReference type="PANTHER" id="PTHR36834:SF2">
    <property type="entry name" value="MEMBRANE PROTEIN"/>
    <property type="match status" value="1"/>
</dbReference>
<evidence type="ECO:0000313" key="3">
    <source>
        <dbReference type="EMBL" id="MDN4605122.1"/>
    </source>
</evidence>
<evidence type="ECO:0000259" key="2">
    <source>
        <dbReference type="Pfam" id="PF04892"/>
    </source>
</evidence>
<feature type="domain" description="VanZ-like" evidence="2">
    <location>
        <begin position="46"/>
        <end position="166"/>
    </location>
</feature>
<dbReference type="Pfam" id="PF04892">
    <property type="entry name" value="VanZ"/>
    <property type="match status" value="1"/>
</dbReference>
<dbReference type="EMBL" id="JAROCD010000018">
    <property type="protein sequence ID" value="MDN4605122.1"/>
    <property type="molecule type" value="Genomic_DNA"/>
</dbReference>
<feature type="transmembrane region" description="Helical" evidence="1">
    <location>
        <begin position="40"/>
        <end position="61"/>
    </location>
</feature>
<comment type="caution">
    <text evidence="3">The sequence shown here is derived from an EMBL/GenBank/DDBJ whole genome shotgun (WGS) entry which is preliminary data.</text>
</comment>
<dbReference type="RefSeq" id="WP_301249539.1">
    <property type="nucleotide sequence ID" value="NZ_JAROCD010000018.1"/>
</dbReference>